<dbReference type="EMBL" id="JABEXW010000846">
    <property type="protein sequence ID" value="KAF4953292.1"/>
    <property type="molecule type" value="Genomic_DNA"/>
</dbReference>
<dbReference type="GO" id="GO:0005524">
    <property type="term" value="F:ATP binding"/>
    <property type="evidence" value="ECO:0007669"/>
    <property type="project" value="InterPro"/>
</dbReference>
<feature type="compositionally biased region" description="Basic and acidic residues" evidence="1">
    <location>
        <begin position="623"/>
        <end position="636"/>
    </location>
</feature>
<feature type="compositionally biased region" description="Polar residues" evidence="1">
    <location>
        <begin position="1"/>
        <end position="12"/>
    </location>
</feature>
<dbReference type="Proteomes" id="UP000622797">
    <property type="component" value="Unassembled WGS sequence"/>
</dbReference>
<dbReference type="SMART" id="SM00220">
    <property type="entry name" value="S_TKc"/>
    <property type="match status" value="1"/>
</dbReference>
<feature type="domain" description="Protein kinase" evidence="2">
    <location>
        <begin position="190"/>
        <end position="536"/>
    </location>
</feature>
<accession>A0A8H4T8W7</accession>
<keyword evidence="4" id="KW-1185">Reference proteome</keyword>
<gene>
    <name evidence="3" type="ORF">FSARC_12432</name>
</gene>
<feature type="compositionally biased region" description="Polar residues" evidence="1">
    <location>
        <begin position="575"/>
        <end position="594"/>
    </location>
</feature>
<comment type="caution">
    <text evidence="3">The sequence shown here is derived from an EMBL/GenBank/DDBJ whole genome shotgun (WGS) entry which is preliminary data.</text>
</comment>
<evidence type="ECO:0000313" key="3">
    <source>
        <dbReference type="EMBL" id="KAF4953292.1"/>
    </source>
</evidence>
<dbReference type="Pfam" id="PF00069">
    <property type="entry name" value="Pkinase"/>
    <property type="match status" value="1"/>
</dbReference>
<feature type="region of interest" description="Disordered" evidence="1">
    <location>
        <begin position="1"/>
        <end position="23"/>
    </location>
</feature>
<protein>
    <recommendedName>
        <fullName evidence="2">Protein kinase domain-containing protein</fullName>
    </recommendedName>
</protein>
<dbReference type="Gene3D" id="1.10.510.10">
    <property type="entry name" value="Transferase(Phosphotransferase) domain 1"/>
    <property type="match status" value="1"/>
</dbReference>
<dbReference type="PANTHER" id="PTHR24359">
    <property type="entry name" value="SERINE/THREONINE-PROTEIN KINASE SBK1"/>
    <property type="match status" value="1"/>
</dbReference>
<reference evidence="3" key="2">
    <citation type="submission" date="2020-05" db="EMBL/GenBank/DDBJ databases">
        <authorList>
            <person name="Kim H.-S."/>
            <person name="Proctor R.H."/>
            <person name="Brown D.W."/>
        </authorList>
    </citation>
    <scope>NUCLEOTIDE SEQUENCE</scope>
    <source>
        <strain evidence="3">NRRL 20472</strain>
    </source>
</reference>
<dbReference type="CDD" id="cd00180">
    <property type="entry name" value="PKc"/>
    <property type="match status" value="1"/>
</dbReference>
<dbReference type="SUPFAM" id="SSF56112">
    <property type="entry name" value="Protein kinase-like (PK-like)"/>
    <property type="match status" value="1"/>
</dbReference>
<evidence type="ECO:0000313" key="4">
    <source>
        <dbReference type="Proteomes" id="UP000622797"/>
    </source>
</evidence>
<dbReference type="OrthoDB" id="1046782at2759"/>
<feature type="compositionally biased region" description="Low complexity" evidence="1">
    <location>
        <begin position="643"/>
        <end position="667"/>
    </location>
</feature>
<feature type="compositionally biased region" description="Polar residues" evidence="1">
    <location>
        <begin position="329"/>
        <end position="343"/>
    </location>
</feature>
<feature type="compositionally biased region" description="Basic and acidic residues" evidence="1">
    <location>
        <begin position="699"/>
        <end position="710"/>
    </location>
</feature>
<proteinExistence type="predicted"/>
<dbReference type="InterPro" id="IPR000719">
    <property type="entry name" value="Prot_kinase_dom"/>
</dbReference>
<dbReference type="InterPro" id="IPR011009">
    <property type="entry name" value="Kinase-like_dom_sf"/>
</dbReference>
<evidence type="ECO:0000256" key="1">
    <source>
        <dbReference type="SAM" id="MobiDB-lite"/>
    </source>
</evidence>
<dbReference type="GO" id="GO:0004674">
    <property type="term" value="F:protein serine/threonine kinase activity"/>
    <property type="evidence" value="ECO:0007669"/>
    <property type="project" value="TreeGrafter"/>
</dbReference>
<dbReference type="PANTHER" id="PTHR24359:SF1">
    <property type="entry name" value="INHIBITOR OF NUCLEAR FACTOR KAPPA-B KINASE EPSILON SUBUNIT HOMOLOG 1-RELATED"/>
    <property type="match status" value="1"/>
</dbReference>
<sequence>MATTSIGTSKPQPQFLRPMSSDAQGNIRGISAPITQSHHDGHEVYERLREKSLPKSQSDMPLSQFLPRCDIESVLTPEVVDRLLVKVQSEPDCLLRSHEIWNEAHQQRRIKILALLVLIGKPKYIKYFLNHQVTDDDLPLPLGNHVLKLWKPAYREYFCARQHVVLAPVFDFGRIPKHHQFQPVHIMPFMESLKWKWKGTHGTISRAIIHDDHQSWEPHLASKFRSSCYAVKKFVAHDSADFIQERNALLRFSRPNQGHEHLIELLASYEQGDEYFMIFPWAQGNLAELWKRTYSNPTSREDWLWLIRQCQGLADGLCAVHNYVSGQAKRNSAEGASQTNNQNRGRHGDIKPENILYFEQGGSARGRLVIADFTLMRFHSEESVDITESGKVGFSPTYRPPERDDGSGTIVTQSYDIWTLGCVFLEFLSWHLLGHDAVRGEYFDSAGRHVESFRTMRLGENYQCSSTLDDKFFKTTFGSTATVKSSVLKWIDMLHRTEHCSTPLGSFLDLIKFYILVPDPQKRYFMLEVSGELERISSQDESRRGSKHGSSYGFYLQPYTKESKKYAKLEGTALRPTTPTSHHSTKNASNTDVDTTYKAPAPLPTDGHDNIPSQLHEVPASIDRYERVDESSDRRYLSIPNNGSRGRSSSLSSTGSSSGFSLFTGLLPKSDSAQNDMETVKPSGEFKPRGSSRQGSAEMESHYISDEKVHAPRRSTNEGPRSTVISEGMPPIDIVKSWARISAHKRVQAVLEEQVRKGVG</sequence>
<reference evidence="3" key="1">
    <citation type="journal article" date="2020" name="BMC Genomics">
        <title>Correction to: Identification and distribution of gene clusters required for synthesis of sphingolipid metabolism inhibitors in diverse species of the filamentous fungus Fusarium.</title>
        <authorList>
            <person name="Kim H.S."/>
            <person name="Lohmar J.M."/>
            <person name="Busman M."/>
            <person name="Brown D.W."/>
            <person name="Naumann T.A."/>
            <person name="Divon H.H."/>
            <person name="Lysoe E."/>
            <person name="Uhlig S."/>
            <person name="Proctor R.H."/>
        </authorList>
    </citation>
    <scope>NUCLEOTIDE SEQUENCE</scope>
    <source>
        <strain evidence="3">NRRL 20472</strain>
    </source>
</reference>
<feature type="region of interest" description="Disordered" evidence="1">
    <location>
        <begin position="329"/>
        <end position="348"/>
    </location>
</feature>
<feature type="region of interest" description="Disordered" evidence="1">
    <location>
        <begin position="573"/>
        <end position="728"/>
    </location>
</feature>
<evidence type="ECO:0000259" key="2">
    <source>
        <dbReference type="PROSITE" id="PS50011"/>
    </source>
</evidence>
<dbReference type="PROSITE" id="PS50011">
    <property type="entry name" value="PROTEIN_KINASE_DOM"/>
    <property type="match status" value="1"/>
</dbReference>
<dbReference type="AlphaFoldDB" id="A0A8H4T8W7"/>
<name>A0A8H4T8W7_9HYPO</name>
<organism evidence="3 4">
    <name type="scientific">Fusarium sarcochroum</name>
    <dbReference type="NCBI Taxonomy" id="1208366"/>
    <lineage>
        <taxon>Eukaryota</taxon>
        <taxon>Fungi</taxon>
        <taxon>Dikarya</taxon>
        <taxon>Ascomycota</taxon>
        <taxon>Pezizomycotina</taxon>
        <taxon>Sordariomycetes</taxon>
        <taxon>Hypocreomycetidae</taxon>
        <taxon>Hypocreales</taxon>
        <taxon>Nectriaceae</taxon>
        <taxon>Fusarium</taxon>
        <taxon>Fusarium lateritium species complex</taxon>
    </lineage>
</organism>